<evidence type="ECO:0000313" key="8">
    <source>
        <dbReference type="Proteomes" id="UP000482155"/>
    </source>
</evidence>
<dbReference type="PANTHER" id="PTHR30250:SF11">
    <property type="entry name" value="O-ANTIGEN TRANSPORTER-RELATED"/>
    <property type="match status" value="1"/>
</dbReference>
<accession>A0A6B3SV01</accession>
<feature type="transmembrane region" description="Helical" evidence="6">
    <location>
        <begin position="88"/>
        <end position="113"/>
    </location>
</feature>
<gene>
    <name evidence="7" type="ORF">G3574_16685</name>
</gene>
<protein>
    <submittedName>
        <fullName evidence="7">Uncharacterized protein</fullName>
    </submittedName>
</protein>
<feature type="transmembrane region" description="Helical" evidence="6">
    <location>
        <begin position="185"/>
        <end position="205"/>
    </location>
</feature>
<evidence type="ECO:0000256" key="2">
    <source>
        <dbReference type="ARBA" id="ARBA00022475"/>
    </source>
</evidence>
<dbReference type="GO" id="GO:0005886">
    <property type="term" value="C:plasma membrane"/>
    <property type="evidence" value="ECO:0007669"/>
    <property type="project" value="UniProtKB-SubCell"/>
</dbReference>
<dbReference type="AlphaFoldDB" id="A0A6B3SV01"/>
<keyword evidence="4 6" id="KW-1133">Transmembrane helix</keyword>
<reference evidence="7 8" key="1">
    <citation type="submission" date="2020-02" db="EMBL/GenBank/DDBJ databases">
        <authorList>
            <person name="Kim M.K."/>
        </authorList>
    </citation>
    <scope>NUCLEOTIDE SEQUENCE [LARGE SCALE GENOMIC DNA]</scope>
    <source>
        <strain evidence="7 8">17J57-3</strain>
    </source>
</reference>
<keyword evidence="8" id="KW-1185">Reference proteome</keyword>
<evidence type="ECO:0000256" key="5">
    <source>
        <dbReference type="ARBA" id="ARBA00023136"/>
    </source>
</evidence>
<sequence>MSESKRIMSGFIANGYSQGVTIFSQVVLVPFFIANWGVNLYGDWLILIALPMYIALSDMGFTASAASRMCMMAGKQRDEEVLTTFISAWYLSILLAAGLSLLLFGIFVGLQALGTYKFTTISTETARLGFCLYLLYMFLTVLCGSMSAVYKYAQKYSLNIYINNTARLLESVCTVVMLILKMDLIAVITGMVIIRFAGLVMMGVVAKRFVPFLSFGSRYFSFGKIKELTASSLHFSMFYTAVNLFPQAFLIALGNAFSSEVVVGYTMVKTLSRFGFQVLNSYNSSLTVEISHLTGKQDWEKIFAIVEKSFYYFIAFAVAYMLGGLALVDDIFRWWSRQDFSIDHILFLLVSATSLMQSIWMLFFSVFSSSNNHGRASRIYCMLSLGYLVVVFAAMKNQGLYGFLALGLLIEAIMLVVLLSDYRKYKVAKSFKLMTTI</sequence>
<evidence type="ECO:0000256" key="6">
    <source>
        <dbReference type="SAM" id="Phobius"/>
    </source>
</evidence>
<evidence type="ECO:0000256" key="4">
    <source>
        <dbReference type="ARBA" id="ARBA00022989"/>
    </source>
</evidence>
<feature type="transmembrane region" description="Helical" evidence="6">
    <location>
        <begin position="20"/>
        <end position="38"/>
    </location>
</feature>
<evidence type="ECO:0000256" key="1">
    <source>
        <dbReference type="ARBA" id="ARBA00004651"/>
    </source>
</evidence>
<comment type="caution">
    <text evidence="7">The sequence shown here is derived from an EMBL/GenBank/DDBJ whole genome shotgun (WGS) entry which is preliminary data.</text>
</comment>
<feature type="transmembrane region" description="Helical" evidence="6">
    <location>
        <begin position="44"/>
        <end position="67"/>
    </location>
</feature>
<dbReference type="RefSeq" id="WP_163965518.1">
    <property type="nucleotide sequence ID" value="NZ_JAAIVB010000055.1"/>
</dbReference>
<comment type="subcellular location">
    <subcellularLocation>
        <location evidence="1">Cell membrane</location>
        <topology evidence="1">Multi-pass membrane protein</topology>
    </subcellularLocation>
</comment>
<feature type="transmembrane region" description="Helical" evidence="6">
    <location>
        <begin position="344"/>
        <end position="367"/>
    </location>
</feature>
<proteinExistence type="predicted"/>
<evidence type="ECO:0000256" key="3">
    <source>
        <dbReference type="ARBA" id="ARBA00022692"/>
    </source>
</evidence>
<dbReference type="InterPro" id="IPR050833">
    <property type="entry name" value="Poly_Biosynth_Transport"/>
</dbReference>
<feature type="transmembrane region" description="Helical" evidence="6">
    <location>
        <begin position="310"/>
        <end position="332"/>
    </location>
</feature>
<dbReference type="PANTHER" id="PTHR30250">
    <property type="entry name" value="PST FAMILY PREDICTED COLANIC ACID TRANSPORTER"/>
    <property type="match status" value="1"/>
</dbReference>
<keyword evidence="3 6" id="KW-0812">Transmembrane</keyword>
<feature type="transmembrane region" description="Helical" evidence="6">
    <location>
        <begin position="401"/>
        <end position="422"/>
    </location>
</feature>
<dbReference type="EMBL" id="JAAIVB010000055">
    <property type="protein sequence ID" value="NEX62726.1"/>
    <property type="molecule type" value="Genomic_DNA"/>
</dbReference>
<name>A0A6B3SV01_9BURK</name>
<feature type="transmembrane region" description="Helical" evidence="6">
    <location>
        <begin position="248"/>
        <end position="268"/>
    </location>
</feature>
<keyword evidence="2" id="KW-1003">Cell membrane</keyword>
<keyword evidence="5 6" id="KW-0472">Membrane</keyword>
<dbReference type="Proteomes" id="UP000482155">
    <property type="component" value="Unassembled WGS sequence"/>
</dbReference>
<organism evidence="7 8">
    <name type="scientific">Noviherbaspirillum galbum</name>
    <dbReference type="NCBI Taxonomy" id="2709383"/>
    <lineage>
        <taxon>Bacteria</taxon>
        <taxon>Pseudomonadati</taxon>
        <taxon>Pseudomonadota</taxon>
        <taxon>Betaproteobacteria</taxon>
        <taxon>Burkholderiales</taxon>
        <taxon>Oxalobacteraceae</taxon>
        <taxon>Noviherbaspirillum</taxon>
    </lineage>
</organism>
<feature type="transmembrane region" description="Helical" evidence="6">
    <location>
        <begin position="133"/>
        <end position="153"/>
    </location>
</feature>
<evidence type="ECO:0000313" key="7">
    <source>
        <dbReference type="EMBL" id="NEX62726.1"/>
    </source>
</evidence>
<feature type="transmembrane region" description="Helical" evidence="6">
    <location>
        <begin position="379"/>
        <end position="395"/>
    </location>
</feature>